<accession>A0ABT0UQK2</accession>
<dbReference type="EMBL" id="JAMQAW010000012">
    <property type="protein sequence ID" value="MCM2389905.1"/>
    <property type="molecule type" value="Genomic_DNA"/>
</dbReference>
<evidence type="ECO:0000259" key="4">
    <source>
        <dbReference type="PROSITE" id="PS50949"/>
    </source>
</evidence>
<evidence type="ECO:0000313" key="6">
    <source>
        <dbReference type="Proteomes" id="UP001431429"/>
    </source>
</evidence>
<dbReference type="InterPro" id="IPR011711">
    <property type="entry name" value="GntR_C"/>
</dbReference>
<dbReference type="PANTHER" id="PTHR43537">
    <property type="entry name" value="TRANSCRIPTIONAL REGULATOR, GNTR FAMILY"/>
    <property type="match status" value="1"/>
</dbReference>
<evidence type="ECO:0000256" key="1">
    <source>
        <dbReference type="ARBA" id="ARBA00023015"/>
    </source>
</evidence>
<comment type="caution">
    <text evidence="5">The sequence shown here is derived from an EMBL/GenBank/DDBJ whole genome shotgun (WGS) entry which is preliminary data.</text>
</comment>
<dbReference type="InterPro" id="IPR036388">
    <property type="entry name" value="WH-like_DNA-bd_sf"/>
</dbReference>
<proteinExistence type="predicted"/>
<keyword evidence="1" id="KW-0805">Transcription regulation</keyword>
<name>A0ABT0UQK2_9ACTN</name>
<dbReference type="Pfam" id="PF00392">
    <property type="entry name" value="GntR"/>
    <property type="match status" value="1"/>
</dbReference>
<protein>
    <submittedName>
        <fullName evidence="5">FCD domain-containing protein</fullName>
    </submittedName>
</protein>
<dbReference type="InterPro" id="IPR000524">
    <property type="entry name" value="Tscrpt_reg_HTH_GntR"/>
</dbReference>
<feature type="domain" description="HTH gntR-type" evidence="4">
    <location>
        <begin position="18"/>
        <end position="86"/>
    </location>
</feature>
<evidence type="ECO:0000256" key="3">
    <source>
        <dbReference type="ARBA" id="ARBA00023163"/>
    </source>
</evidence>
<dbReference type="RefSeq" id="WP_250920245.1">
    <property type="nucleotide sequence ID" value="NZ_JAMQAW010000012.1"/>
</dbReference>
<organism evidence="5 6">
    <name type="scientific">Streptomyces albipurpureus</name>
    <dbReference type="NCBI Taxonomy" id="2897419"/>
    <lineage>
        <taxon>Bacteria</taxon>
        <taxon>Bacillati</taxon>
        <taxon>Actinomycetota</taxon>
        <taxon>Actinomycetes</taxon>
        <taxon>Kitasatosporales</taxon>
        <taxon>Streptomycetaceae</taxon>
        <taxon>Streptomyces</taxon>
    </lineage>
</organism>
<gene>
    <name evidence="5" type="ORF">NBG84_16680</name>
</gene>
<dbReference type="Pfam" id="PF07729">
    <property type="entry name" value="FCD"/>
    <property type="match status" value="1"/>
</dbReference>
<dbReference type="InterPro" id="IPR036390">
    <property type="entry name" value="WH_DNA-bd_sf"/>
</dbReference>
<dbReference type="PRINTS" id="PR00035">
    <property type="entry name" value="HTHGNTR"/>
</dbReference>
<dbReference type="CDD" id="cd07377">
    <property type="entry name" value="WHTH_GntR"/>
    <property type="match status" value="1"/>
</dbReference>
<dbReference type="SMART" id="SM00895">
    <property type="entry name" value="FCD"/>
    <property type="match status" value="1"/>
</dbReference>
<dbReference type="PANTHER" id="PTHR43537:SF5">
    <property type="entry name" value="UXU OPERON TRANSCRIPTIONAL REGULATOR"/>
    <property type="match status" value="1"/>
</dbReference>
<dbReference type="Gene3D" id="1.10.10.10">
    <property type="entry name" value="Winged helix-like DNA-binding domain superfamily/Winged helix DNA-binding domain"/>
    <property type="match status" value="1"/>
</dbReference>
<dbReference type="SUPFAM" id="SSF46785">
    <property type="entry name" value="Winged helix' DNA-binding domain"/>
    <property type="match status" value="1"/>
</dbReference>
<reference evidence="5" key="1">
    <citation type="submission" date="2022-06" db="EMBL/GenBank/DDBJ databases">
        <title>Genome public.</title>
        <authorList>
            <person name="Sun Q."/>
        </authorList>
    </citation>
    <scope>NUCLEOTIDE SEQUENCE</scope>
    <source>
        <strain evidence="5">CWNU-1</strain>
    </source>
</reference>
<dbReference type="SMART" id="SM00345">
    <property type="entry name" value="HTH_GNTR"/>
    <property type="match status" value="1"/>
</dbReference>
<evidence type="ECO:0000313" key="5">
    <source>
        <dbReference type="EMBL" id="MCM2389905.1"/>
    </source>
</evidence>
<dbReference type="Proteomes" id="UP001431429">
    <property type="component" value="Unassembled WGS sequence"/>
</dbReference>
<dbReference type="InterPro" id="IPR008920">
    <property type="entry name" value="TF_FadR/GntR_C"/>
</dbReference>
<keyword evidence="6" id="KW-1185">Reference proteome</keyword>
<dbReference type="PROSITE" id="PS50949">
    <property type="entry name" value="HTH_GNTR"/>
    <property type="match status" value="1"/>
</dbReference>
<keyword evidence="2" id="KW-0238">DNA-binding</keyword>
<keyword evidence="3" id="KW-0804">Transcription</keyword>
<evidence type="ECO:0000256" key="2">
    <source>
        <dbReference type="ARBA" id="ARBA00023125"/>
    </source>
</evidence>
<sequence length="248" mass="27020">MANSPWQALQGIGLSQPEGAAEEIAARVQRLILAQELTDGSRLPSERDLAVLLSTSRATVSQAIRILVVKGLVESRRGSGAYVRMRPEVNLATSINLMLDVEPGSVDALAELRLGLESTGIVKAIERATSDELAEAERALCRLAQSAGDTASWMSADTYFHATLISASHNAYLAAVFDSVHTALINYEYRAWIDKGTVPSWLESAQIDALTAIHEPILRAVQKRDVDGALYAVRHHHEVMMKHLRASQ</sequence>
<dbReference type="SUPFAM" id="SSF48008">
    <property type="entry name" value="GntR ligand-binding domain-like"/>
    <property type="match status" value="1"/>
</dbReference>
<dbReference type="Gene3D" id="1.20.120.530">
    <property type="entry name" value="GntR ligand-binding domain-like"/>
    <property type="match status" value="1"/>
</dbReference>